<name>A0A540UX65_9BACL</name>
<comment type="caution">
    <text evidence="2">The sequence shown here is derived from an EMBL/GenBank/DDBJ whole genome shotgun (WGS) entry which is preliminary data.</text>
</comment>
<keyword evidence="1" id="KW-1133">Transmembrane helix</keyword>
<keyword evidence="1" id="KW-0472">Membrane</keyword>
<dbReference type="AlphaFoldDB" id="A0A540UX65"/>
<evidence type="ECO:0000256" key="1">
    <source>
        <dbReference type="SAM" id="Phobius"/>
    </source>
</evidence>
<organism evidence="2 3">
    <name type="scientific">Ureibacillus terrenus</name>
    <dbReference type="NCBI Taxonomy" id="118246"/>
    <lineage>
        <taxon>Bacteria</taxon>
        <taxon>Bacillati</taxon>
        <taxon>Bacillota</taxon>
        <taxon>Bacilli</taxon>
        <taxon>Bacillales</taxon>
        <taxon>Caryophanaceae</taxon>
        <taxon>Ureibacillus</taxon>
    </lineage>
</organism>
<proteinExistence type="predicted"/>
<keyword evidence="1" id="KW-0812">Transmembrane</keyword>
<reference evidence="2 3" key="1">
    <citation type="submission" date="2019-06" db="EMBL/GenBank/DDBJ databases">
        <title>Genome sequence of Ureibacillus terrenus.</title>
        <authorList>
            <person name="Maclea K.S."/>
            <person name="Simoes M."/>
        </authorList>
    </citation>
    <scope>NUCLEOTIDE SEQUENCE [LARGE SCALE GENOMIC DNA]</scope>
    <source>
        <strain evidence="2 3">ATCC BAA-384</strain>
    </source>
</reference>
<dbReference type="EMBL" id="VIGD01000022">
    <property type="protein sequence ID" value="TQE89037.1"/>
    <property type="molecule type" value="Genomic_DNA"/>
</dbReference>
<dbReference type="Pfam" id="PF19700">
    <property type="entry name" value="DUF6198"/>
    <property type="match status" value="1"/>
</dbReference>
<accession>A0A540UX65</accession>
<dbReference type="InterPro" id="IPR038750">
    <property type="entry name" value="YczE/YyaS-like"/>
</dbReference>
<evidence type="ECO:0000313" key="2">
    <source>
        <dbReference type="EMBL" id="TQE89037.1"/>
    </source>
</evidence>
<feature type="transmembrane region" description="Helical" evidence="1">
    <location>
        <begin position="12"/>
        <end position="31"/>
    </location>
</feature>
<gene>
    <name evidence="2" type="ORF">FKZ59_12940</name>
</gene>
<keyword evidence="3" id="KW-1185">Reference proteome</keyword>
<feature type="transmembrane region" description="Helical" evidence="1">
    <location>
        <begin position="43"/>
        <end position="64"/>
    </location>
</feature>
<sequence length="108" mass="11977">MDKIHITWKRAFSYMSGLFVLAFGVSLSILADLGVSPVSSLPYALSLSSGMTVGIATVIAAYLLGKILGWYMKRFKARLELWLADENDDFKDGEDEKEKIAIEKEANV</sequence>
<dbReference type="Proteomes" id="UP000315753">
    <property type="component" value="Unassembled WGS sequence"/>
</dbReference>
<dbReference type="RefSeq" id="WP_141603174.1">
    <property type="nucleotide sequence ID" value="NZ_JARMSB010000051.1"/>
</dbReference>
<dbReference type="OrthoDB" id="87655at2"/>
<protein>
    <submittedName>
        <fullName evidence="2">Uncharacterized protein</fullName>
    </submittedName>
</protein>
<evidence type="ECO:0000313" key="3">
    <source>
        <dbReference type="Proteomes" id="UP000315753"/>
    </source>
</evidence>